<dbReference type="InterPro" id="IPR011641">
    <property type="entry name" value="Tyr-kin_ephrin_A/B_rcpt-like"/>
</dbReference>
<dbReference type="SUPFAM" id="SSF63825">
    <property type="entry name" value="YWTD domain"/>
    <property type="match status" value="1"/>
</dbReference>
<feature type="domain" description="Tyrosine-protein kinase ephrin type A/B receptor-like" evidence="1">
    <location>
        <begin position="79"/>
        <end position="114"/>
    </location>
</feature>
<proteinExistence type="predicted"/>
<evidence type="ECO:0000313" key="2">
    <source>
        <dbReference type="EMBL" id="CAD8473296.1"/>
    </source>
</evidence>
<protein>
    <recommendedName>
        <fullName evidence="1">Tyrosine-protein kinase ephrin type A/B receptor-like domain-containing protein</fullName>
    </recommendedName>
</protein>
<accession>A0A7S0HCL1</accession>
<feature type="domain" description="Tyrosine-protein kinase ephrin type A/B receptor-like" evidence="1">
    <location>
        <begin position="258"/>
        <end position="289"/>
    </location>
</feature>
<gene>
    <name evidence="2" type="ORF">HPHI1048_LOCUS4656</name>
</gene>
<feature type="domain" description="Tyrosine-protein kinase ephrin type A/B receptor-like" evidence="1">
    <location>
        <begin position="159"/>
        <end position="200"/>
    </location>
</feature>
<dbReference type="SUPFAM" id="SSF57184">
    <property type="entry name" value="Growth factor receptor domain"/>
    <property type="match status" value="2"/>
</dbReference>
<name>A0A7S0HCL1_9CRYP</name>
<evidence type="ECO:0000259" key="1">
    <source>
        <dbReference type="Pfam" id="PF07699"/>
    </source>
</evidence>
<dbReference type="InterPro" id="IPR011042">
    <property type="entry name" value="6-blade_b-propeller_TolB-like"/>
</dbReference>
<sequence length="712" mass="73173">MNASNSSSNSSSNVSVNSSLDRGWHFPYLVTCYACPAGTFKPNNGSGSCISCPQNMTSNVSSTSELDCKCQQGFRHIDSSTCEVCNPGTYSMTAGSLSCLPCDPGSFQDKAGASACVACPNASYVNGSGASTCLSCPPNASSSLGSSECLCDAGFTRDGNSLLCVPCSAGTYKESIENSACEVCGANASSMPGSKSRNECACLAGFQGFPACSPCNASQHKPDWGDGACSECEAGKLSNAARTSCTCPIGFGGLNRSSGGVDCIRCEPGTYKDIIGDFACQACPAGMVSSPGASFCFCSAGYAANFSVESPVTGFCVACSPGSYRDSESSETCSPCAPGFFAGSNAQSACQACPSGTYNDGIGLSSCSQCSEGTWSLPGSTSCSSDGFLTTLAGDRQTGSRDGVGRNATFANPVGVSVSSDSLRVAVADYLNSLIRLLVVPHRQVTTVAGQSGSGFEDGECAMAKFDGPIDVAWEKAGEFLFVADFWNNRVRGINLTSCSVATVAGSGAFGQQDGETGVATFAGPCSLALYAEGSKLLVAEFSGHSVRVIDLSAKSVTTLAGSGRAGSSNGVGVLAQFKNPWDLTMSEDEDAAFLIEFESSWVRAINLSTAEVSTLNISHELRNPAGISLWRPRGSRCVNGSKTGLLLLDNYGRDLRVLDVLSGEVKAVKLNVSTSWSPIPGRVRATSYGDFAIFSDAGGNEILAQNLGCTP</sequence>
<dbReference type="Pfam" id="PF07699">
    <property type="entry name" value="Ephrin_rec_like"/>
    <property type="match status" value="4"/>
</dbReference>
<feature type="domain" description="Tyrosine-protein kinase ephrin type A/B receptor-like" evidence="1">
    <location>
        <begin position="29"/>
        <end position="68"/>
    </location>
</feature>
<reference evidence="2" key="1">
    <citation type="submission" date="2021-01" db="EMBL/GenBank/DDBJ databases">
        <authorList>
            <person name="Corre E."/>
            <person name="Pelletier E."/>
            <person name="Niang G."/>
            <person name="Scheremetjew M."/>
            <person name="Finn R."/>
            <person name="Kale V."/>
            <person name="Holt S."/>
            <person name="Cochrane G."/>
            <person name="Meng A."/>
            <person name="Brown T."/>
            <person name="Cohen L."/>
        </authorList>
    </citation>
    <scope>NUCLEOTIDE SEQUENCE</scope>
    <source>
        <strain evidence="2">CCMP325</strain>
    </source>
</reference>
<dbReference type="Gene3D" id="2.120.10.30">
    <property type="entry name" value="TolB, C-terminal domain"/>
    <property type="match status" value="2"/>
</dbReference>
<organism evidence="2">
    <name type="scientific">Hanusia phi</name>
    <dbReference type="NCBI Taxonomy" id="3032"/>
    <lineage>
        <taxon>Eukaryota</taxon>
        <taxon>Cryptophyceae</taxon>
        <taxon>Pyrenomonadales</taxon>
        <taxon>Geminigeraceae</taxon>
        <taxon>Hanusia</taxon>
    </lineage>
</organism>
<dbReference type="PANTHER" id="PTHR46967">
    <property type="entry name" value="INSULIN-LIKE GROWTH FACTOR BINDING PROTEIN,N-TERMINAL"/>
    <property type="match status" value="1"/>
</dbReference>
<dbReference type="AlphaFoldDB" id="A0A7S0HCL1"/>
<dbReference type="Gene3D" id="2.10.50.10">
    <property type="entry name" value="Tumor Necrosis Factor Receptor, subunit A, domain 2"/>
    <property type="match status" value="4"/>
</dbReference>
<dbReference type="PANTHER" id="PTHR46967:SF2">
    <property type="entry name" value="SUSHI, VON WILLEBRAND FACTOR TYPE A, EGF AND PENTRAXIN DOMAIN-CONTAINING PROTEIN 1-LIKE"/>
    <property type="match status" value="1"/>
</dbReference>
<dbReference type="InterPro" id="IPR009030">
    <property type="entry name" value="Growth_fac_rcpt_cys_sf"/>
</dbReference>
<dbReference type="SMART" id="SM01411">
    <property type="entry name" value="Ephrin_rec_like"/>
    <property type="match status" value="7"/>
</dbReference>
<dbReference type="EMBL" id="HBEO01006605">
    <property type="protein sequence ID" value="CAD8473296.1"/>
    <property type="molecule type" value="Transcribed_RNA"/>
</dbReference>